<keyword evidence="3" id="KW-1185">Reference proteome</keyword>
<dbReference type="AlphaFoldDB" id="A0A7M7Q9I0"/>
<proteinExistence type="predicted"/>
<dbReference type="InParanoid" id="A0A7M7Q9I0"/>
<accession>A0A7M7Q9I0</accession>
<dbReference type="Proteomes" id="UP000002358">
    <property type="component" value="Unassembled WGS sequence"/>
</dbReference>
<evidence type="ECO:0000313" key="2">
    <source>
        <dbReference type="EnsemblMetazoa" id="XP_031784000"/>
    </source>
</evidence>
<evidence type="ECO:0000313" key="3">
    <source>
        <dbReference type="Proteomes" id="UP000002358"/>
    </source>
</evidence>
<dbReference type="RefSeq" id="XP_031784000.1">
    <property type="nucleotide sequence ID" value="XM_031928140.2"/>
</dbReference>
<feature type="compositionally biased region" description="Low complexity" evidence="1">
    <location>
        <begin position="115"/>
        <end position="125"/>
    </location>
</feature>
<evidence type="ECO:0000256" key="1">
    <source>
        <dbReference type="SAM" id="MobiDB-lite"/>
    </source>
</evidence>
<protein>
    <submittedName>
        <fullName evidence="2">Uncharacterized protein</fullName>
    </submittedName>
</protein>
<dbReference type="KEGG" id="nvi:116417052"/>
<reference evidence="2" key="1">
    <citation type="submission" date="2021-01" db="UniProtKB">
        <authorList>
            <consortium name="EnsemblMetazoa"/>
        </authorList>
    </citation>
    <scope>IDENTIFICATION</scope>
</reference>
<organism evidence="2 3">
    <name type="scientific">Nasonia vitripennis</name>
    <name type="common">Parasitic wasp</name>
    <dbReference type="NCBI Taxonomy" id="7425"/>
    <lineage>
        <taxon>Eukaryota</taxon>
        <taxon>Metazoa</taxon>
        <taxon>Ecdysozoa</taxon>
        <taxon>Arthropoda</taxon>
        <taxon>Hexapoda</taxon>
        <taxon>Insecta</taxon>
        <taxon>Pterygota</taxon>
        <taxon>Neoptera</taxon>
        <taxon>Endopterygota</taxon>
        <taxon>Hymenoptera</taxon>
        <taxon>Apocrita</taxon>
        <taxon>Proctotrupomorpha</taxon>
        <taxon>Chalcidoidea</taxon>
        <taxon>Pteromalidae</taxon>
        <taxon>Pteromalinae</taxon>
        <taxon>Nasonia</taxon>
    </lineage>
</organism>
<name>A0A7M7Q9I0_NASVI</name>
<dbReference type="GeneID" id="116417052"/>
<sequence>MRELQELEDINPQNRFILQGPLHGQFAGRKPLLDIDAARNAQGPRQNQQNAIVGQVPLLVGQGTADGPQRLLQAQRNGIGGQGLPYGAQDLWQAQNNGVAGPLQRAGAGVRKSIQGQHNNNNGQKPPQPQREAAGQRKPLQNLNNGEERNAGGRQQGQAEGRAREGEPLGRNQNQKLQV</sequence>
<feature type="region of interest" description="Disordered" evidence="1">
    <location>
        <begin position="102"/>
        <end position="179"/>
    </location>
</feature>
<dbReference type="EnsemblMetazoa" id="XM_031928140">
    <property type="protein sequence ID" value="XP_031784000"/>
    <property type="gene ID" value="LOC116417052"/>
</dbReference>